<dbReference type="InterPro" id="IPR000971">
    <property type="entry name" value="Globin"/>
</dbReference>
<feature type="compositionally biased region" description="Polar residues" evidence="1">
    <location>
        <begin position="328"/>
        <end position="339"/>
    </location>
</feature>
<feature type="compositionally biased region" description="Low complexity" evidence="1">
    <location>
        <begin position="345"/>
        <end position="389"/>
    </location>
</feature>
<dbReference type="InterPro" id="IPR009050">
    <property type="entry name" value="Globin-like_sf"/>
</dbReference>
<dbReference type="PROSITE" id="PS01033">
    <property type="entry name" value="GLOBIN"/>
    <property type="match status" value="1"/>
</dbReference>
<reference evidence="4 6" key="2">
    <citation type="submission" date="2018-07" db="EMBL/GenBank/DDBJ databases">
        <title>Draft Genome Assemblies for Five Robust Yarrowia lipolytica Strains Exhibiting High Lipid Production and Pentose Sugar Utilization and Sugar Alcohol Secretion from Undetoxified Lignocellulosic Biomass Hydrolysates.</title>
        <authorList>
            <consortium name="DOE Joint Genome Institute"/>
            <person name="Walker C."/>
            <person name="Ryu S."/>
            <person name="Na H."/>
            <person name="Zane M."/>
            <person name="LaButti K."/>
            <person name="Lipzen A."/>
            <person name="Haridas S."/>
            <person name="Barry K."/>
            <person name="Grigoriev I.V."/>
            <person name="Quarterman J."/>
            <person name="Slininger P."/>
            <person name="Dien B."/>
            <person name="Trinh C.T."/>
        </authorList>
    </citation>
    <scope>NUCLEOTIDE SEQUENCE [LARGE SCALE GENOMIC DNA]</scope>
    <source>
        <strain evidence="4 6">YB392</strain>
    </source>
</reference>
<dbReference type="VEuPathDB" id="FungiDB:YALI0_D15928g"/>
<dbReference type="OrthoDB" id="436496at2759"/>
<dbReference type="KEGG" id="yli:2910184"/>
<dbReference type="Proteomes" id="UP000182444">
    <property type="component" value="Chromosome 1D"/>
</dbReference>
<dbReference type="PANTHER" id="PTHR43396:SF6">
    <property type="entry name" value="ABL201WP"/>
    <property type="match status" value="1"/>
</dbReference>
<dbReference type="VEuPathDB" id="FungiDB:YALI1_D19721g"/>
<dbReference type="GeneID" id="2910184"/>
<dbReference type="GO" id="GO:0019825">
    <property type="term" value="F:oxygen binding"/>
    <property type="evidence" value="ECO:0007669"/>
    <property type="project" value="InterPro"/>
</dbReference>
<dbReference type="EMBL" id="CP017556">
    <property type="protein sequence ID" value="AOW04129.1"/>
    <property type="molecule type" value="Genomic_DNA"/>
</dbReference>
<evidence type="ECO:0000313" key="3">
    <source>
        <dbReference type="EMBL" id="AOW04129.1"/>
    </source>
</evidence>
<dbReference type="InterPro" id="IPR044399">
    <property type="entry name" value="Mb-like_M"/>
</dbReference>
<evidence type="ECO:0000313" key="5">
    <source>
        <dbReference type="Proteomes" id="UP000182444"/>
    </source>
</evidence>
<feature type="compositionally biased region" description="Basic and acidic residues" evidence="1">
    <location>
        <begin position="453"/>
        <end position="463"/>
    </location>
</feature>
<dbReference type="PANTHER" id="PTHR43396">
    <property type="entry name" value="FLAVOHEMOPROTEIN"/>
    <property type="match status" value="1"/>
</dbReference>
<dbReference type="InterPro" id="IPR012292">
    <property type="entry name" value="Globin/Proto"/>
</dbReference>
<dbReference type="Pfam" id="PF00042">
    <property type="entry name" value="Globin"/>
    <property type="match status" value="1"/>
</dbReference>
<dbReference type="SUPFAM" id="SSF46458">
    <property type="entry name" value="Globin-like"/>
    <property type="match status" value="1"/>
</dbReference>
<evidence type="ECO:0000256" key="1">
    <source>
        <dbReference type="SAM" id="MobiDB-lite"/>
    </source>
</evidence>
<proteinExistence type="predicted"/>
<sequence length="463" mass="50543">MKNSEAAEKSGNAIGERYYAGALQDAPRRTPSFETPPFAPPYPPSRTSSISSLSSSLGRFSKLPLIPRRTSAAGPGQSVESPLKTMGVHVRDDSVYSHSSKKMTDIDGYSQSQRDFYTIKPHLYAQQPVKNSQGPQPFNVNPNDARETRTNGSMTPTNLARPSQVKVVFDMTKEEIELTQKLWSDLMSDPESLEQSTAYGTPTALFCEQFYTNLMASHAELASIFPSIKRQSVAVAGVFGLAISSLERIEEMDEFLRSVGKRHNRMIGVEPIHYRWLGEAMVKTFADRFGDRFTLEVETAWIKIYSYLAHKLLASDEEPNVLMFAPQQQPRSMLSSSPNGPGISPTPSYTSYQTTQDVRKPSLSSSINSQSLYTSTSNNSTAPTSVVNSPNAPSIPATPTANNAPIISARRNVSTTPSIPPSLPSAPAPTPKATDYSPPKNVRGNGGRKQGRKGKDGEKCVLA</sequence>
<dbReference type="AlphaFoldDB" id="A0A1D8NER7"/>
<name>A0A1D8NER7_YARLL</name>
<gene>
    <name evidence="4" type="ORF">B0I71DRAFT_130604</name>
    <name evidence="3" type="ORF">YALI1_D19721g</name>
</gene>
<dbReference type="EMBL" id="KZ858977">
    <property type="protein sequence ID" value="RDW26568.1"/>
    <property type="molecule type" value="Genomic_DNA"/>
</dbReference>
<dbReference type="GO" id="GO:0008941">
    <property type="term" value="F:nitric oxide dioxygenase NAD(P)H activity"/>
    <property type="evidence" value="ECO:0007669"/>
    <property type="project" value="TreeGrafter"/>
</dbReference>
<evidence type="ECO:0000313" key="6">
    <source>
        <dbReference type="Proteomes" id="UP000256601"/>
    </source>
</evidence>
<dbReference type="Gene3D" id="1.10.490.10">
    <property type="entry name" value="Globins"/>
    <property type="match status" value="1"/>
</dbReference>
<dbReference type="RefSeq" id="XP_502881.1">
    <property type="nucleotide sequence ID" value="XM_502881.1"/>
</dbReference>
<dbReference type="CDD" id="cd01040">
    <property type="entry name" value="Mb-like"/>
    <property type="match status" value="1"/>
</dbReference>
<dbReference type="GO" id="GO:0046210">
    <property type="term" value="P:nitric oxide catabolic process"/>
    <property type="evidence" value="ECO:0007669"/>
    <property type="project" value="TreeGrafter"/>
</dbReference>
<organism evidence="3 5">
    <name type="scientific">Yarrowia lipolytica</name>
    <name type="common">Candida lipolytica</name>
    <dbReference type="NCBI Taxonomy" id="4952"/>
    <lineage>
        <taxon>Eukaryota</taxon>
        <taxon>Fungi</taxon>
        <taxon>Dikarya</taxon>
        <taxon>Ascomycota</taxon>
        <taxon>Saccharomycotina</taxon>
        <taxon>Dipodascomycetes</taxon>
        <taxon>Dipodascales</taxon>
        <taxon>Dipodascales incertae sedis</taxon>
        <taxon>Yarrowia</taxon>
    </lineage>
</organism>
<feature type="domain" description="Globin" evidence="2">
    <location>
        <begin position="170"/>
        <end position="317"/>
    </location>
</feature>
<dbReference type="GO" id="GO:0020037">
    <property type="term" value="F:heme binding"/>
    <property type="evidence" value="ECO:0007669"/>
    <property type="project" value="InterPro"/>
</dbReference>
<feature type="compositionally biased region" description="Pro residues" evidence="1">
    <location>
        <begin position="418"/>
        <end position="430"/>
    </location>
</feature>
<evidence type="ECO:0000259" key="2">
    <source>
        <dbReference type="PROSITE" id="PS01033"/>
    </source>
</evidence>
<dbReference type="GO" id="GO:0071500">
    <property type="term" value="P:cellular response to nitrosative stress"/>
    <property type="evidence" value="ECO:0007669"/>
    <property type="project" value="TreeGrafter"/>
</dbReference>
<dbReference type="eggNOG" id="KOG3378">
    <property type="taxonomic scope" value="Eukaryota"/>
</dbReference>
<reference evidence="3 5" key="1">
    <citation type="journal article" date="2016" name="PLoS ONE">
        <title>Sequence Assembly of Yarrowia lipolytica Strain W29/CLIB89 Shows Transposable Element Diversity.</title>
        <authorList>
            <person name="Magnan C."/>
            <person name="Yu J."/>
            <person name="Chang I."/>
            <person name="Jahn E."/>
            <person name="Kanomata Y."/>
            <person name="Wu J."/>
            <person name="Zeller M."/>
            <person name="Oakes M."/>
            <person name="Baldi P."/>
            <person name="Sandmeyer S."/>
        </authorList>
    </citation>
    <scope>NUCLEOTIDE SEQUENCE [LARGE SCALE GENOMIC DNA]</scope>
    <source>
        <strain evidence="3">CLIB89</strain>
        <strain evidence="5">CLIB89(W29)</strain>
    </source>
</reference>
<feature type="region of interest" description="Disordered" evidence="1">
    <location>
        <begin position="18"/>
        <end position="53"/>
    </location>
</feature>
<dbReference type="Proteomes" id="UP000256601">
    <property type="component" value="Unassembled WGS sequence"/>
</dbReference>
<protein>
    <submittedName>
        <fullName evidence="4">Globin-like protein</fullName>
    </submittedName>
</protein>
<dbReference type="GO" id="GO:0071949">
    <property type="term" value="F:FAD binding"/>
    <property type="evidence" value="ECO:0007669"/>
    <property type="project" value="TreeGrafter"/>
</dbReference>
<feature type="region of interest" description="Disordered" evidence="1">
    <location>
        <begin position="328"/>
        <end position="463"/>
    </location>
</feature>
<evidence type="ECO:0000313" key="4">
    <source>
        <dbReference type="EMBL" id="RDW26568.1"/>
    </source>
</evidence>
<accession>A0A1D8NER7</accession>